<sequence>MSSTTNSTTADSAPASASAAASDSASESTSRSTKTPVFRRPAVMLLVTALTGGAVVAGSLTTTASAAPTRLRAEIVKNATVEKDNPKHNREKRNNCNFYSGYWKTSGDDICSTSTGGVKWRSNNWCADFARHAWKKSGAKTKKIDPWAGSFYRAAKAGTGKWHKRGSYVPKPGDAVLYDWDGSKPSLGNNGWDIDHVGIVVKYRKSGKKLTTIEGNTTKTSSGSGKEGVFKRARSNTRRGDVVGYVSPERR</sequence>
<comment type="caution">
    <text evidence="3">The sequence shown here is derived from an EMBL/GenBank/DDBJ whole genome shotgun (WGS) entry which is preliminary data.</text>
</comment>
<dbReference type="RefSeq" id="WP_380860537.1">
    <property type="nucleotide sequence ID" value="NZ_JBHSKM010000024.1"/>
</dbReference>
<keyword evidence="4" id="KW-1185">Reference proteome</keyword>
<reference evidence="4" key="1">
    <citation type="journal article" date="2019" name="Int. J. Syst. Evol. Microbiol.">
        <title>The Global Catalogue of Microorganisms (GCM) 10K type strain sequencing project: providing services to taxonomists for standard genome sequencing and annotation.</title>
        <authorList>
            <consortium name="The Broad Institute Genomics Platform"/>
            <consortium name="The Broad Institute Genome Sequencing Center for Infectious Disease"/>
            <person name="Wu L."/>
            <person name="Ma J."/>
        </authorList>
    </citation>
    <scope>NUCLEOTIDE SEQUENCE [LARGE SCALE GENOMIC DNA]</scope>
    <source>
        <strain evidence="4">KCTC 42586</strain>
    </source>
</reference>
<evidence type="ECO:0000256" key="1">
    <source>
        <dbReference type="SAM" id="MobiDB-lite"/>
    </source>
</evidence>
<dbReference type="EMBL" id="JBHSKM010000024">
    <property type="protein sequence ID" value="MFC5218206.1"/>
    <property type="molecule type" value="Genomic_DNA"/>
</dbReference>
<evidence type="ECO:0000259" key="2">
    <source>
        <dbReference type="Pfam" id="PF05257"/>
    </source>
</evidence>
<evidence type="ECO:0000313" key="3">
    <source>
        <dbReference type="EMBL" id="MFC5218206.1"/>
    </source>
</evidence>
<dbReference type="Proteomes" id="UP001596263">
    <property type="component" value="Unassembled WGS sequence"/>
</dbReference>
<protein>
    <submittedName>
        <fullName evidence="3">CHAP domain-containing protein</fullName>
    </submittedName>
</protein>
<accession>A0ABW0CQR6</accession>
<feature type="compositionally biased region" description="Polar residues" evidence="1">
    <location>
        <begin position="213"/>
        <end position="224"/>
    </location>
</feature>
<feature type="region of interest" description="Disordered" evidence="1">
    <location>
        <begin position="1"/>
        <end position="35"/>
    </location>
</feature>
<proteinExistence type="predicted"/>
<organism evidence="3 4">
    <name type="scientific">Streptomyces coerulescens</name>
    <dbReference type="NCBI Taxonomy" id="29304"/>
    <lineage>
        <taxon>Bacteria</taxon>
        <taxon>Bacillati</taxon>
        <taxon>Actinomycetota</taxon>
        <taxon>Actinomycetes</taxon>
        <taxon>Kitasatosporales</taxon>
        <taxon>Streptomycetaceae</taxon>
        <taxon>Streptomyces</taxon>
    </lineage>
</organism>
<feature type="region of interest" description="Disordered" evidence="1">
    <location>
        <begin position="213"/>
        <end position="251"/>
    </location>
</feature>
<evidence type="ECO:0000313" key="4">
    <source>
        <dbReference type="Proteomes" id="UP001596263"/>
    </source>
</evidence>
<name>A0ABW0CQR6_STRCD</name>
<feature type="domain" description="Peptidase C51" evidence="2">
    <location>
        <begin position="122"/>
        <end position="216"/>
    </location>
</feature>
<gene>
    <name evidence="3" type="ORF">ACFPQ9_30650</name>
</gene>
<dbReference type="Pfam" id="PF05257">
    <property type="entry name" value="CHAP"/>
    <property type="match status" value="1"/>
</dbReference>
<dbReference type="InterPro" id="IPR007921">
    <property type="entry name" value="CHAP_dom"/>
</dbReference>
<dbReference type="SUPFAM" id="SSF54001">
    <property type="entry name" value="Cysteine proteinases"/>
    <property type="match status" value="1"/>
</dbReference>
<dbReference type="InterPro" id="IPR038765">
    <property type="entry name" value="Papain-like_cys_pep_sf"/>
</dbReference>